<dbReference type="Pfam" id="PF03466">
    <property type="entry name" value="LysR_substrate"/>
    <property type="match status" value="1"/>
</dbReference>
<keyword evidence="7" id="KW-1185">Reference proteome</keyword>
<dbReference type="GO" id="GO:0003700">
    <property type="term" value="F:DNA-binding transcription factor activity"/>
    <property type="evidence" value="ECO:0007669"/>
    <property type="project" value="InterPro"/>
</dbReference>
<dbReference type="PANTHER" id="PTHR30126">
    <property type="entry name" value="HTH-TYPE TRANSCRIPTIONAL REGULATOR"/>
    <property type="match status" value="1"/>
</dbReference>
<dbReference type="EMBL" id="PIUM01000031">
    <property type="protein sequence ID" value="PKU22477.1"/>
    <property type="molecule type" value="Genomic_DNA"/>
</dbReference>
<evidence type="ECO:0000256" key="4">
    <source>
        <dbReference type="ARBA" id="ARBA00023163"/>
    </source>
</evidence>
<evidence type="ECO:0000256" key="1">
    <source>
        <dbReference type="ARBA" id="ARBA00009437"/>
    </source>
</evidence>
<proteinExistence type="inferred from homology"/>
<dbReference type="AlphaFoldDB" id="A0A2N3PQ08"/>
<dbReference type="SUPFAM" id="SSF46785">
    <property type="entry name" value="Winged helix' DNA-binding domain"/>
    <property type="match status" value="1"/>
</dbReference>
<dbReference type="FunFam" id="1.10.10.10:FF:000001">
    <property type="entry name" value="LysR family transcriptional regulator"/>
    <property type="match status" value="1"/>
</dbReference>
<dbReference type="InterPro" id="IPR036390">
    <property type="entry name" value="WH_DNA-bd_sf"/>
</dbReference>
<dbReference type="SUPFAM" id="SSF53850">
    <property type="entry name" value="Periplasmic binding protein-like II"/>
    <property type="match status" value="1"/>
</dbReference>
<comment type="caution">
    <text evidence="6">The sequence shown here is derived from an EMBL/GenBank/DDBJ whole genome shotgun (WGS) entry which is preliminary data.</text>
</comment>
<organism evidence="6 7">
    <name type="scientific">Telmatospirillum siberiense</name>
    <dbReference type="NCBI Taxonomy" id="382514"/>
    <lineage>
        <taxon>Bacteria</taxon>
        <taxon>Pseudomonadati</taxon>
        <taxon>Pseudomonadota</taxon>
        <taxon>Alphaproteobacteria</taxon>
        <taxon>Rhodospirillales</taxon>
        <taxon>Rhodospirillaceae</taxon>
        <taxon>Telmatospirillum</taxon>
    </lineage>
</organism>
<reference evidence="7" key="1">
    <citation type="submission" date="2017-12" db="EMBL/GenBank/DDBJ databases">
        <title>Draft genome sequence of Telmatospirillum siberiense 26-4b1T, an acidotolerant peatland alphaproteobacterium potentially involved in sulfur cycling.</title>
        <authorList>
            <person name="Hausmann B."/>
            <person name="Pjevac P."/>
            <person name="Schreck K."/>
            <person name="Herbold C.W."/>
            <person name="Daims H."/>
            <person name="Wagner M."/>
            <person name="Pester M."/>
            <person name="Loy A."/>
        </authorList>
    </citation>
    <scope>NUCLEOTIDE SEQUENCE [LARGE SCALE GENOMIC DNA]</scope>
    <source>
        <strain evidence="7">26-4b1</strain>
    </source>
</reference>
<evidence type="ECO:0000313" key="7">
    <source>
        <dbReference type="Proteomes" id="UP000233293"/>
    </source>
</evidence>
<dbReference type="Gene3D" id="3.40.190.10">
    <property type="entry name" value="Periplasmic binding protein-like II"/>
    <property type="match status" value="2"/>
</dbReference>
<feature type="domain" description="HTH lysR-type" evidence="5">
    <location>
        <begin position="4"/>
        <end position="61"/>
    </location>
</feature>
<dbReference type="Proteomes" id="UP000233293">
    <property type="component" value="Unassembled WGS sequence"/>
</dbReference>
<dbReference type="InterPro" id="IPR005119">
    <property type="entry name" value="LysR_subst-bd"/>
</dbReference>
<protein>
    <submittedName>
        <fullName evidence="6">Carbonate dehydratase</fullName>
    </submittedName>
</protein>
<dbReference type="PANTHER" id="PTHR30126:SF39">
    <property type="entry name" value="HTH-TYPE TRANSCRIPTIONAL REGULATOR CYSL"/>
    <property type="match status" value="1"/>
</dbReference>
<dbReference type="Pfam" id="PF00126">
    <property type="entry name" value="HTH_1"/>
    <property type="match status" value="1"/>
</dbReference>
<evidence type="ECO:0000256" key="3">
    <source>
        <dbReference type="ARBA" id="ARBA00023125"/>
    </source>
</evidence>
<comment type="similarity">
    <text evidence="1">Belongs to the LysR transcriptional regulatory family.</text>
</comment>
<dbReference type="GO" id="GO:0000976">
    <property type="term" value="F:transcription cis-regulatory region binding"/>
    <property type="evidence" value="ECO:0007669"/>
    <property type="project" value="TreeGrafter"/>
</dbReference>
<sequence length="331" mass="36308">MGTMTLHQLRIFCAVVQAATMTRAGKQLGLAQPTLSQQLSKLEESVGTRLFDRTGGQMTLTEAGQFLARQAQMILNDFDSVEAGLREFSSGHRGIIRLAGLNSIIRVLMPEAIARLAETFAEMEFDIHEVAPAEALELLYGRSVNIGLIAANSVAQSSLSFIQIPVMSDPYVFAVPSHLKLSAIGDPGRDLPPPDRKILNSSIQFNFGTQHTQTVAQWYQQVLPHHRQIAQCRSYEVALSMVRAGLGVCLIPALAAHDRNGGPSGIDLYATDQPDRQMVALVPAQYCRVDPYKTFLHILQETAGTVRLPKILPMPPFIRQAAARRDERIAG</sequence>
<evidence type="ECO:0000313" key="6">
    <source>
        <dbReference type="EMBL" id="PKU22477.1"/>
    </source>
</evidence>
<accession>A0A2N3PQ08</accession>
<dbReference type="Gene3D" id="1.10.10.10">
    <property type="entry name" value="Winged helix-like DNA-binding domain superfamily/Winged helix DNA-binding domain"/>
    <property type="match status" value="1"/>
</dbReference>
<keyword evidence="4" id="KW-0804">Transcription</keyword>
<dbReference type="PRINTS" id="PR00039">
    <property type="entry name" value="HTHLYSR"/>
</dbReference>
<gene>
    <name evidence="6" type="ORF">CWS72_21350</name>
</gene>
<dbReference type="CDD" id="cd05466">
    <property type="entry name" value="PBP2_LTTR_substrate"/>
    <property type="match status" value="1"/>
</dbReference>
<dbReference type="InterPro" id="IPR000847">
    <property type="entry name" value="LysR_HTH_N"/>
</dbReference>
<evidence type="ECO:0000259" key="5">
    <source>
        <dbReference type="PROSITE" id="PS50931"/>
    </source>
</evidence>
<keyword evidence="3" id="KW-0238">DNA-binding</keyword>
<dbReference type="PROSITE" id="PS50931">
    <property type="entry name" value="HTH_LYSR"/>
    <property type="match status" value="1"/>
</dbReference>
<name>A0A2N3PQ08_9PROT</name>
<evidence type="ECO:0000256" key="2">
    <source>
        <dbReference type="ARBA" id="ARBA00023015"/>
    </source>
</evidence>
<dbReference type="InterPro" id="IPR036388">
    <property type="entry name" value="WH-like_DNA-bd_sf"/>
</dbReference>
<keyword evidence="2" id="KW-0805">Transcription regulation</keyword>